<dbReference type="GO" id="GO:0008800">
    <property type="term" value="F:beta-lactamase activity"/>
    <property type="evidence" value="ECO:0007669"/>
    <property type="project" value="InterPro"/>
</dbReference>
<dbReference type="SUPFAM" id="SSF56601">
    <property type="entry name" value="beta-lactamase/transpeptidase-like"/>
    <property type="match status" value="1"/>
</dbReference>
<reference evidence="2" key="1">
    <citation type="submission" date="2021-04" db="EMBL/GenBank/DDBJ databases">
        <title>Genome seq and assembly of Streptomyces sp. RG38.</title>
        <authorList>
            <person name="Chhetri G."/>
        </authorList>
    </citation>
    <scope>NUCLEOTIDE SEQUENCE</scope>
    <source>
        <strain evidence="2">RG38</strain>
    </source>
</reference>
<dbReference type="EMBL" id="JAGPNL010000008">
    <property type="protein sequence ID" value="MBQ0829780.1"/>
    <property type="molecule type" value="Genomic_DNA"/>
</dbReference>
<feature type="domain" description="Beta-lactamase class A catalytic" evidence="1">
    <location>
        <begin position="146"/>
        <end position="284"/>
    </location>
</feature>
<dbReference type="GO" id="GO:0046677">
    <property type="term" value="P:response to antibiotic"/>
    <property type="evidence" value="ECO:0007669"/>
    <property type="project" value="InterPro"/>
</dbReference>
<evidence type="ECO:0000313" key="3">
    <source>
        <dbReference type="Proteomes" id="UP000677875"/>
    </source>
</evidence>
<dbReference type="Gene3D" id="3.40.710.10">
    <property type="entry name" value="DD-peptidase/beta-lactamase superfamily"/>
    <property type="match status" value="1"/>
</dbReference>
<keyword evidence="3" id="KW-1185">Reference proteome</keyword>
<protein>
    <submittedName>
        <fullName evidence="2">Serine hydrolase</fullName>
    </submittedName>
</protein>
<dbReference type="AlphaFoldDB" id="A0A941B2V0"/>
<dbReference type="InterPro" id="IPR000871">
    <property type="entry name" value="Beta-lactam_class-A"/>
</dbReference>
<keyword evidence="2" id="KW-0378">Hydrolase</keyword>
<dbReference type="InterPro" id="IPR045155">
    <property type="entry name" value="Beta-lactam_cat"/>
</dbReference>
<dbReference type="Pfam" id="PF13354">
    <property type="entry name" value="Beta-lactamase2"/>
    <property type="match status" value="1"/>
</dbReference>
<organism evidence="2 3">
    <name type="scientific">Streptomyces tagetis</name>
    <dbReference type="NCBI Taxonomy" id="2820809"/>
    <lineage>
        <taxon>Bacteria</taxon>
        <taxon>Bacillati</taxon>
        <taxon>Actinomycetota</taxon>
        <taxon>Actinomycetes</taxon>
        <taxon>Kitasatosporales</taxon>
        <taxon>Streptomycetaceae</taxon>
        <taxon>Streptomyces</taxon>
    </lineage>
</organism>
<comment type="caution">
    <text evidence="2">The sequence shown here is derived from an EMBL/GenBank/DDBJ whole genome shotgun (WGS) entry which is preliminary data.</text>
</comment>
<evidence type="ECO:0000313" key="2">
    <source>
        <dbReference type="EMBL" id="MBQ0829780.1"/>
    </source>
</evidence>
<accession>A0A941B2V0</accession>
<proteinExistence type="predicted"/>
<dbReference type="PANTHER" id="PTHR35333:SF3">
    <property type="entry name" value="BETA-LACTAMASE-TYPE TRANSPEPTIDASE FOLD CONTAINING PROTEIN"/>
    <property type="match status" value="1"/>
</dbReference>
<dbReference type="Proteomes" id="UP000677875">
    <property type="component" value="Unassembled WGS sequence"/>
</dbReference>
<name>A0A941B2V0_9ACTN</name>
<dbReference type="InterPro" id="IPR012338">
    <property type="entry name" value="Beta-lactam/transpept-like"/>
</dbReference>
<dbReference type="RefSeq" id="WP_210875383.1">
    <property type="nucleotide sequence ID" value="NZ_JAGPNL010000008.1"/>
</dbReference>
<dbReference type="GO" id="GO:0030655">
    <property type="term" value="P:beta-lactam antibiotic catabolic process"/>
    <property type="evidence" value="ECO:0007669"/>
    <property type="project" value="InterPro"/>
</dbReference>
<sequence length="309" mass="31349">MEPTRTGRGRRRVVPSAALAVAVALLGVTGAGTGYVTAPLSLATWPVSSSASGDTGGEAGVDGADGTAEAAVDHDALLAEAMTAVPVPDGAEVSVAVLDPDSGRAASYGAGPFETASIVKVDVLATLLLRAGDEGRELTGEETAQAAAMIEHSDNDATSALWRTIGGAQGLDAANARFGLRETTAGEDGLWGLTRTTARDQITLLRQVFVAKGSLLDADARAYVRTLMGRIAEGQRWGVSAAADGSAWALKNGWLRRSTTGLWVIDSVGRVTSGGREVLVAVLTRGGATREAGISLAEATARAAVGVVA</sequence>
<dbReference type="PANTHER" id="PTHR35333">
    <property type="entry name" value="BETA-LACTAMASE"/>
    <property type="match status" value="1"/>
</dbReference>
<evidence type="ECO:0000259" key="1">
    <source>
        <dbReference type="Pfam" id="PF13354"/>
    </source>
</evidence>
<gene>
    <name evidence="2" type="ORF">J5Y05_25310</name>
</gene>